<dbReference type="AlphaFoldDB" id="B4ILW8"/>
<dbReference type="HOGENOM" id="CLU_2833903_0_0_1"/>
<dbReference type="Proteomes" id="UP000001292">
    <property type="component" value="Unassembled WGS sequence"/>
</dbReference>
<keyword evidence="2" id="KW-1185">Reference proteome</keyword>
<evidence type="ECO:0000313" key="1">
    <source>
        <dbReference type="EMBL" id="EDW55892.1"/>
    </source>
</evidence>
<proteinExistence type="predicted"/>
<dbReference type="EMBL" id="CH480899">
    <property type="protein sequence ID" value="EDW55892.1"/>
    <property type="molecule type" value="Genomic_DNA"/>
</dbReference>
<protein>
    <submittedName>
        <fullName evidence="1">GM19291</fullName>
    </submittedName>
</protein>
<sequence>MPQCPKAIDDSATRWTPSLLPHVQRGSIRCAYSAKGSPGKPILVSGNMICANMSTPKIISINFDRA</sequence>
<accession>B4ILW8</accession>
<evidence type="ECO:0000313" key="2">
    <source>
        <dbReference type="Proteomes" id="UP000001292"/>
    </source>
</evidence>
<name>B4ILW8_DROSE</name>
<reference evidence="1 2" key="1">
    <citation type="journal article" date="2007" name="Nature">
        <title>Evolution of genes and genomes on the Drosophila phylogeny.</title>
        <authorList>
            <consortium name="Drosophila 12 Genomes Consortium"/>
            <person name="Clark A.G."/>
            <person name="Eisen M.B."/>
            <person name="Smith D.R."/>
            <person name="Bergman C.M."/>
            <person name="Oliver B."/>
            <person name="Markow T.A."/>
            <person name="Kaufman T.C."/>
            <person name="Kellis M."/>
            <person name="Gelbart W."/>
            <person name="Iyer V.N."/>
            <person name="Pollard D.A."/>
            <person name="Sackton T.B."/>
            <person name="Larracuente A.M."/>
            <person name="Singh N.D."/>
            <person name="Abad J.P."/>
            <person name="Abt D.N."/>
            <person name="Adryan B."/>
            <person name="Aguade M."/>
            <person name="Akashi H."/>
            <person name="Anderson W.W."/>
            <person name="Aquadro C.F."/>
            <person name="Ardell D.H."/>
            <person name="Arguello R."/>
            <person name="Artieri C.G."/>
            <person name="Barbash D.A."/>
            <person name="Barker D."/>
            <person name="Barsanti P."/>
            <person name="Batterham P."/>
            <person name="Batzoglou S."/>
            <person name="Begun D."/>
            <person name="Bhutkar A."/>
            <person name="Blanco E."/>
            <person name="Bosak S.A."/>
            <person name="Bradley R.K."/>
            <person name="Brand A.D."/>
            <person name="Brent M.R."/>
            <person name="Brooks A.N."/>
            <person name="Brown R.H."/>
            <person name="Butlin R.K."/>
            <person name="Caggese C."/>
            <person name="Calvi B.R."/>
            <person name="Bernardo de Carvalho A."/>
            <person name="Caspi A."/>
            <person name="Castrezana S."/>
            <person name="Celniker S.E."/>
            <person name="Chang J.L."/>
            <person name="Chapple C."/>
            <person name="Chatterji S."/>
            <person name="Chinwalla A."/>
            <person name="Civetta A."/>
            <person name="Clifton S.W."/>
            <person name="Comeron J.M."/>
            <person name="Costello J.C."/>
            <person name="Coyne J.A."/>
            <person name="Daub J."/>
            <person name="David R.G."/>
            <person name="Delcher A.L."/>
            <person name="Delehaunty K."/>
            <person name="Do C.B."/>
            <person name="Ebling H."/>
            <person name="Edwards K."/>
            <person name="Eickbush T."/>
            <person name="Evans J.D."/>
            <person name="Filipski A."/>
            <person name="Findeiss S."/>
            <person name="Freyhult E."/>
            <person name="Fulton L."/>
            <person name="Fulton R."/>
            <person name="Garcia A.C."/>
            <person name="Gardiner A."/>
            <person name="Garfield D.A."/>
            <person name="Garvin B.E."/>
            <person name="Gibson G."/>
            <person name="Gilbert D."/>
            <person name="Gnerre S."/>
            <person name="Godfrey J."/>
            <person name="Good R."/>
            <person name="Gotea V."/>
            <person name="Gravely B."/>
            <person name="Greenberg A.J."/>
            <person name="Griffiths-Jones S."/>
            <person name="Gross S."/>
            <person name="Guigo R."/>
            <person name="Gustafson E.A."/>
            <person name="Haerty W."/>
            <person name="Hahn M.W."/>
            <person name="Halligan D.L."/>
            <person name="Halpern A.L."/>
            <person name="Halter G.M."/>
            <person name="Han M.V."/>
            <person name="Heger A."/>
            <person name="Hillier L."/>
            <person name="Hinrichs A.S."/>
            <person name="Holmes I."/>
            <person name="Hoskins R.A."/>
            <person name="Hubisz M.J."/>
            <person name="Hultmark D."/>
            <person name="Huntley M.A."/>
            <person name="Jaffe D.B."/>
            <person name="Jagadeeshan S."/>
            <person name="Jeck W.R."/>
            <person name="Johnson J."/>
            <person name="Jones C.D."/>
            <person name="Jordan W.C."/>
            <person name="Karpen G.H."/>
            <person name="Kataoka E."/>
            <person name="Keightley P.D."/>
            <person name="Kheradpour P."/>
            <person name="Kirkness E.F."/>
            <person name="Koerich L.B."/>
            <person name="Kristiansen K."/>
            <person name="Kudrna D."/>
            <person name="Kulathinal R.J."/>
            <person name="Kumar S."/>
            <person name="Kwok R."/>
            <person name="Lander E."/>
            <person name="Langley C.H."/>
            <person name="Lapoint R."/>
            <person name="Lazzaro B.P."/>
            <person name="Lee S.J."/>
            <person name="Levesque L."/>
            <person name="Li R."/>
            <person name="Lin C.F."/>
            <person name="Lin M.F."/>
            <person name="Lindblad-Toh K."/>
            <person name="Llopart A."/>
            <person name="Long M."/>
            <person name="Low L."/>
            <person name="Lozovsky E."/>
            <person name="Lu J."/>
            <person name="Luo M."/>
            <person name="Machado C.A."/>
            <person name="Makalowski W."/>
            <person name="Marzo M."/>
            <person name="Matsuda M."/>
            <person name="Matzkin L."/>
            <person name="McAllister B."/>
            <person name="McBride C.S."/>
            <person name="McKernan B."/>
            <person name="McKernan K."/>
            <person name="Mendez-Lago M."/>
            <person name="Minx P."/>
            <person name="Mollenhauer M.U."/>
            <person name="Montooth K."/>
            <person name="Mount S.M."/>
            <person name="Mu X."/>
            <person name="Myers E."/>
            <person name="Negre B."/>
            <person name="Newfeld S."/>
            <person name="Nielsen R."/>
            <person name="Noor M.A."/>
            <person name="O'Grady P."/>
            <person name="Pachter L."/>
            <person name="Papaceit M."/>
            <person name="Parisi M.J."/>
            <person name="Parisi M."/>
            <person name="Parts L."/>
            <person name="Pedersen J.S."/>
            <person name="Pesole G."/>
            <person name="Phillippy A.M."/>
            <person name="Ponting C.P."/>
            <person name="Pop M."/>
            <person name="Porcelli D."/>
            <person name="Powell J.R."/>
            <person name="Prohaska S."/>
            <person name="Pruitt K."/>
            <person name="Puig M."/>
            <person name="Quesneville H."/>
            <person name="Ram K.R."/>
            <person name="Rand D."/>
            <person name="Rasmussen M.D."/>
            <person name="Reed L.K."/>
            <person name="Reenan R."/>
            <person name="Reily A."/>
            <person name="Remington K.A."/>
            <person name="Rieger T.T."/>
            <person name="Ritchie M.G."/>
            <person name="Robin C."/>
            <person name="Rogers Y.H."/>
            <person name="Rohde C."/>
            <person name="Rozas J."/>
            <person name="Rubenfield M.J."/>
            <person name="Ruiz A."/>
            <person name="Russo S."/>
            <person name="Salzberg S.L."/>
            <person name="Sanchez-Gracia A."/>
            <person name="Saranga D.J."/>
            <person name="Sato H."/>
            <person name="Schaeffer S.W."/>
            <person name="Schatz M.C."/>
            <person name="Schlenke T."/>
            <person name="Schwartz R."/>
            <person name="Segarra C."/>
            <person name="Singh R.S."/>
            <person name="Sirot L."/>
            <person name="Sirota M."/>
            <person name="Sisneros N.B."/>
            <person name="Smith C.D."/>
            <person name="Smith T.F."/>
            <person name="Spieth J."/>
            <person name="Stage D.E."/>
            <person name="Stark A."/>
            <person name="Stephan W."/>
            <person name="Strausberg R.L."/>
            <person name="Strempel S."/>
            <person name="Sturgill D."/>
            <person name="Sutton G."/>
            <person name="Sutton G.G."/>
            <person name="Tao W."/>
            <person name="Teichmann S."/>
            <person name="Tobari Y.N."/>
            <person name="Tomimura Y."/>
            <person name="Tsolas J.M."/>
            <person name="Valente V.L."/>
            <person name="Venter E."/>
            <person name="Venter J.C."/>
            <person name="Vicario S."/>
            <person name="Vieira F.G."/>
            <person name="Vilella A.J."/>
            <person name="Villasante A."/>
            <person name="Walenz B."/>
            <person name="Wang J."/>
            <person name="Wasserman M."/>
            <person name="Watts T."/>
            <person name="Wilson D."/>
            <person name="Wilson R.K."/>
            <person name="Wing R.A."/>
            <person name="Wolfner M.F."/>
            <person name="Wong A."/>
            <person name="Wong G.K."/>
            <person name="Wu C.I."/>
            <person name="Wu G."/>
            <person name="Yamamoto D."/>
            <person name="Yang H.P."/>
            <person name="Yang S.P."/>
            <person name="Yorke J.A."/>
            <person name="Yoshida K."/>
            <person name="Zdobnov E."/>
            <person name="Zhang P."/>
            <person name="Zhang Y."/>
            <person name="Zimin A.V."/>
            <person name="Baldwin J."/>
            <person name="Abdouelleil A."/>
            <person name="Abdulkadir J."/>
            <person name="Abebe A."/>
            <person name="Abera B."/>
            <person name="Abreu J."/>
            <person name="Acer S.C."/>
            <person name="Aftuck L."/>
            <person name="Alexander A."/>
            <person name="An P."/>
            <person name="Anderson E."/>
            <person name="Anderson S."/>
            <person name="Arachi H."/>
            <person name="Azer M."/>
            <person name="Bachantsang P."/>
            <person name="Barry A."/>
            <person name="Bayul T."/>
            <person name="Berlin A."/>
            <person name="Bessette D."/>
            <person name="Bloom T."/>
            <person name="Blye J."/>
            <person name="Boguslavskiy L."/>
            <person name="Bonnet C."/>
            <person name="Boukhgalter B."/>
            <person name="Bourzgui I."/>
            <person name="Brown A."/>
            <person name="Cahill P."/>
            <person name="Channer S."/>
            <person name="Cheshatsang Y."/>
            <person name="Chuda L."/>
            <person name="Citroen M."/>
            <person name="Collymore A."/>
            <person name="Cooke P."/>
            <person name="Costello M."/>
            <person name="D'Aco K."/>
            <person name="Daza R."/>
            <person name="De Haan G."/>
            <person name="DeGray S."/>
            <person name="DeMaso C."/>
            <person name="Dhargay N."/>
            <person name="Dooley K."/>
            <person name="Dooley E."/>
            <person name="Doricent M."/>
            <person name="Dorje P."/>
            <person name="Dorjee K."/>
            <person name="Dupes A."/>
            <person name="Elong R."/>
            <person name="Falk J."/>
            <person name="Farina A."/>
            <person name="Faro S."/>
            <person name="Ferguson D."/>
            <person name="Fisher S."/>
            <person name="Foley C.D."/>
            <person name="Franke A."/>
            <person name="Friedrich D."/>
            <person name="Gadbois L."/>
            <person name="Gearin G."/>
            <person name="Gearin C.R."/>
            <person name="Giannoukos G."/>
            <person name="Goode T."/>
            <person name="Graham J."/>
            <person name="Grandbois E."/>
            <person name="Grewal S."/>
            <person name="Gyaltsen K."/>
            <person name="Hafez N."/>
            <person name="Hagos B."/>
            <person name="Hall J."/>
            <person name="Henson C."/>
            <person name="Hollinger A."/>
            <person name="Honan T."/>
            <person name="Huard M.D."/>
            <person name="Hughes L."/>
            <person name="Hurhula B."/>
            <person name="Husby M.E."/>
            <person name="Kamat A."/>
            <person name="Kanga B."/>
            <person name="Kashin S."/>
            <person name="Khazanovich D."/>
            <person name="Kisner P."/>
            <person name="Lance K."/>
            <person name="Lara M."/>
            <person name="Lee W."/>
            <person name="Lennon N."/>
            <person name="Letendre F."/>
            <person name="LeVine R."/>
            <person name="Lipovsky A."/>
            <person name="Liu X."/>
            <person name="Liu J."/>
            <person name="Liu S."/>
            <person name="Lokyitsang T."/>
            <person name="Lokyitsang Y."/>
            <person name="Lubonja R."/>
            <person name="Lui A."/>
            <person name="MacDonald P."/>
            <person name="Magnisalis V."/>
            <person name="Maru K."/>
            <person name="Matthews C."/>
            <person name="McCusker W."/>
            <person name="McDonough S."/>
            <person name="Mehta T."/>
            <person name="Meldrim J."/>
            <person name="Meneus L."/>
            <person name="Mihai O."/>
            <person name="Mihalev A."/>
            <person name="Mihova T."/>
            <person name="Mittelman R."/>
            <person name="Mlenga V."/>
            <person name="Montmayeur A."/>
            <person name="Mulrain L."/>
            <person name="Navidi A."/>
            <person name="Naylor J."/>
            <person name="Negash T."/>
            <person name="Nguyen T."/>
            <person name="Nguyen N."/>
            <person name="Nicol R."/>
            <person name="Norbu C."/>
            <person name="Norbu N."/>
            <person name="Novod N."/>
            <person name="O'Neill B."/>
            <person name="Osman S."/>
            <person name="Markiewicz E."/>
            <person name="Oyono O.L."/>
            <person name="Patti C."/>
            <person name="Phunkhang P."/>
            <person name="Pierre F."/>
            <person name="Priest M."/>
            <person name="Raghuraman S."/>
            <person name="Rege F."/>
            <person name="Reyes R."/>
            <person name="Rise C."/>
            <person name="Rogov P."/>
            <person name="Ross K."/>
            <person name="Ryan E."/>
            <person name="Settipalli S."/>
            <person name="Shea T."/>
            <person name="Sherpa N."/>
            <person name="Shi L."/>
            <person name="Shih D."/>
            <person name="Sparrow T."/>
            <person name="Spaulding J."/>
            <person name="Stalker J."/>
            <person name="Stange-Thomann N."/>
            <person name="Stavropoulos S."/>
            <person name="Stone C."/>
            <person name="Strader C."/>
            <person name="Tesfaye S."/>
            <person name="Thomson T."/>
            <person name="Thoulutsang Y."/>
            <person name="Thoulutsang D."/>
            <person name="Topham K."/>
            <person name="Topping I."/>
            <person name="Tsamla T."/>
            <person name="Vassiliev H."/>
            <person name="Vo A."/>
            <person name="Wangchuk T."/>
            <person name="Wangdi T."/>
            <person name="Weiand M."/>
            <person name="Wilkinson J."/>
            <person name="Wilson A."/>
            <person name="Yadav S."/>
            <person name="Young G."/>
            <person name="Yu Q."/>
            <person name="Zembek L."/>
            <person name="Zhong D."/>
            <person name="Zimmer A."/>
            <person name="Zwirko Z."/>
            <person name="Jaffe D.B."/>
            <person name="Alvarez P."/>
            <person name="Brockman W."/>
            <person name="Butler J."/>
            <person name="Chin C."/>
            <person name="Gnerre S."/>
            <person name="Grabherr M."/>
            <person name="Kleber M."/>
            <person name="Mauceli E."/>
            <person name="MacCallum I."/>
        </authorList>
    </citation>
    <scope>NUCLEOTIDE SEQUENCE [LARGE SCALE GENOMIC DNA]</scope>
    <source>
        <strain evidence="2">Rob3c / Tucson 14021-0248.25</strain>
    </source>
</reference>
<organism evidence="2">
    <name type="scientific">Drosophila sechellia</name>
    <name type="common">Fruit fly</name>
    <dbReference type="NCBI Taxonomy" id="7238"/>
    <lineage>
        <taxon>Eukaryota</taxon>
        <taxon>Metazoa</taxon>
        <taxon>Ecdysozoa</taxon>
        <taxon>Arthropoda</taxon>
        <taxon>Hexapoda</taxon>
        <taxon>Insecta</taxon>
        <taxon>Pterygota</taxon>
        <taxon>Neoptera</taxon>
        <taxon>Endopterygota</taxon>
        <taxon>Diptera</taxon>
        <taxon>Brachycera</taxon>
        <taxon>Muscomorpha</taxon>
        <taxon>Ephydroidea</taxon>
        <taxon>Drosophilidae</taxon>
        <taxon>Drosophila</taxon>
        <taxon>Sophophora</taxon>
    </lineage>
</organism>
<gene>
    <name evidence="1" type="primary">Dsec\GM19291</name>
    <name evidence="1" type="ORF">Dsec_GM19291</name>
</gene>